<sequence>MKKFSFLLFIILFGCTEPYLLETSNYEEALVIEATITNQLKKQQIKLTKTYRLEENGPQFVENATITIEDDLGNIYNFVEGDEIYESENPFQAIAGRKYKLTIIADGKTYTSTQEVLTTENQIQSLEVSNKVIDGVRGAEIELKSVDPTNTSKYYRYEYEETYKIIAPKWIPFTAKIIAVPNPANPSIMLPEIVATPRTYEARVCYSTDKSKKTILFNTTNLSEDRVNLKLRFIPVSNPIIKHRYSILAKQYVQSLESYTFYSTLKKLSENQSILSQNQPGFFSGNITCSTNPNEKVIGFFDVSSYSEKRMFFNFGDIFSVVDTPGYFYDCYDEQDNMENKAAAGRFRYCFAVGFPSDCQADVAQFNLDQGLLLYYRQSSINAKSYVDLVPFPCGDCTTFSSNVVPPFWY</sequence>
<dbReference type="EMBL" id="JACRUN010000006">
    <property type="protein sequence ID" value="MBC5835400.1"/>
    <property type="molecule type" value="Genomic_DNA"/>
</dbReference>
<dbReference type="RefSeq" id="WP_166125845.1">
    <property type="nucleotide sequence ID" value="NZ_JAANOQ010000002.1"/>
</dbReference>
<dbReference type="PROSITE" id="PS51257">
    <property type="entry name" value="PROKAR_LIPOPROTEIN"/>
    <property type="match status" value="1"/>
</dbReference>
<comment type="caution">
    <text evidence="1">The sequence shown here is derived from an EMBL/GenBank/DDBJ whole genome shotgun (WGS) entry which is preliminary data.</text>
</comment>
<evidence type="ECO:0000313" key="1">
    <source>
        <dbReference type="EMBL" id="MBC5835400.1"/>
    </source>
</evidence>
<protein>
    <submittedName>
        <fullName evidence="1">DUF4249 domain-containing protein</fullName>
    </submittedName>
</protein>
<name>A0ABR7J047_9FLAO</name>
<organism evidence="1 2">
    <name type="scientific">Flavobacterium bernardetii</name>
    <dbReference type="NCBI Taxonomy" id="2813823"/>
    <lineage>
        <taxon>Bacteria</taxon>
        <taxon>Pseudomonadati</taxon>
        <taxon>Bacteroidota</taxon>
        <taxon>Flavobacteriia</taxon>
        <taxon>Flavobacteriales</taxon>
        <taxon>Flavobacteriaceae</taxon>
        <taxon>Flavobacterium</taxon>
    </lineage>
</organism>
<dbReference type="InterPro" id="IPR025345">
    <property type="entry name" value="DUF4249"/>
</dbReference>
<keyword evidence="2" id="KW-1185">Reference proteome</keyword>
<reference evidence="1 2" key="1">
    <citation type="submission" date="2020-08" db="EMBL/GenBank/DDBJ databases">
        <title>Description of novel Flavobacterium F-408 isolate.</title>
        <authorList>
            <person name="Saticioglu I.B."/>
            <person name="Duman M."/>
            <person name="Altun S."/>
        </authorList>
    </citation>
    <scope>NUCLEOTIDE SEQUENCE [LARGE SCALE GENOMIC DNA]</scope>
    <source>
        <strain evidence="1 2">F-408</strain>
    </source>
</reference>
<dbReference type="Pfam" id="PF14054">
    <property type="entry name" value="DUF4249"/>
    <property type="match status" value="1"/>
</dbReference>
<accession>A0ABR7J047</accession>
<gene>
    <name evidence="1" type="ORF">H8R27_10945</name>
</gene>
<evidence type="ECO:0000313" key="2">
    <source>
        <dbReference type="Proteomes" id="UP000605990"/>
    </source>
</evidence>
<proteinExistence type="predicted"/>
<dbReference type="Proteomes" id="UP000605990">
    <property type="component" value="Unassembled WGS sequence"/>
</dbReference>